<protein>
    <submittedName>
        <fullName evidence="2">Uncharacterized protein</fullName>
    </submittedName>
</protein>
<evidence type="ECO:0000313" key="2">
    <source>
        <dbReference type="EMBL" id="KAF3032847.1"/>
    </source>
</evidence>
<feature type="region of interest" description="Disordered" evidence="1">
    <location>
        <begin position="388"/>
        <end position="436"/>
    </location>
</feature>
<comment type="caution">
    <text evidence="2">The sequence shown here is derived from an EMBL/GenBank/DDBJ whole genome shotgun (WGS) entry which is preliminary data.</text>
</comment>
<feature type="compositionally biased region" description="Polar residues" evidence="1">
    <location>
        <begin position="22"/>
        <end position="49"/>
    </location>
</feature>
<sequence length="811" mass="92222">MSGFPPQYLYQQQQQFFDPSSFEHSQNAAYRSKTPTDSMINHSGLSPANYSPGPLITTPPPLSRNPSQQPVPTQEQVPDQVYWDNGSFSNSPTSVRTPDNDSFEVEMLDNPDMRSFYQQDSNIMSTQASHSNIQAVDSNMFFSDQALHEAFNSTLAQQQIQPQFNVQNLQQQNMMAAHPQNTLFSPNYTTQPHAHTQQQQQGPWNGQATPRFGGSPQSGHAMFDPVSDPTLYTQFFNNNDVNSWTVNFTDPNFLMSPSEPMIPPQDMMFGFTAQDMAHRHQHRGSQSSFVQSPVELRFNGALQSPTQPTFVNYDASSALITDNYIVPNQDHFIPPSPSTSSVGQYSQSLYQPVPSPHASAPSPGSSDGKHSYQQADFEMLDTLPAHHSNAAMFSPPHSSSRGSASPGQPIPEVSFDASPEPEQVRRESTSRALGKSGGRALAFIPHLVSQMHEDQFLTQYVSQHILQWNNLELTVMMTCGQDKMPRIPVKVYEFVPKGDALVQQIQYRTDPGSNKRMMHRKQSPPLGMVHINYNEEKKYERYVSDIADNHLDAFGELCWMEDDNDFQQKLFRLMTRVKPKNEDEAKLFREINRLIIVTFIMSHTLTIAPETKYATLSRMHSFNGRNESYASPRMTNRQLKYFFSRVQRTIQNSLLNKLQQVFKSSKGCDKWLAAFMTIVGMCMALEDQQKTIHLVQTTKTQTEGLDNRDAQALADHANREIDEQAHFIQQIFRWKYNRKHNPLLNADHDWEKEVGFGDASSVSFVRQVAQLVKENTDYLQQRLAVSISSDNQTKYSSRLVSKFLMSFWMPQ</sequence>
<dbReference type="Proteomes" id="UP000758155">
    <property type="component" value="Unassembled WGS sequence"/>
</dbReference>
<dbReference type="EMBL" id="SWKV01000091">
    <property type="protein sequence ID" value="KAF3032847.1"/>
    <property type="molecule type" value="Genomic_DNA"/>
</dbReference>
<feature type="region of interest" description="Disordered" evidence="1">
    <location>
        <begin position="331"/>
        <end position="371"/>
    </location>
</feature>
<feature type="region of interest" description="Disordered" evidence="1">
    <location>
        <begin position="16"/>
        <end position="75"/>
    </location>
</feature>
<dbReference type="AlphaFoldDB" id="A0A9P4WI33"/>
<feature type="compositionally biased region" description="Low complexity" evidence="1">
    <location>
        <begin position="356"/>
        <end position="366"/>
    </location>
</feature>
<evidence type="ECO:0000256" key="1">
    <source>
        <dbReference type="SAM" id="MobiDB-lite"/>
    </source>
</evidence>
<dbReference type="InterPro" id="IPR052973">
    <property type="entry name" value="Fungal_sec-metab_reg_TF"/>
</dbReference>
<dbReference type="PANTHER" id="PTHR35392:SF1">
    <property type="entry name" value="ZN(II)2CYS6 TRANSCRIPTION FACTOR (EUROFUNG)"/>
    <property type="match status" value="1"/>
</dbReference>
<name>A0A9P4WI33_9PLEO</name>
<dbReference type="OrthoDB" id="4226666at2759"/>
<proteinExistence type="predicted"/>
<feature type="compositionally biased region" description="Polar residues" evidence="1">
    <location>
        <begin position="64"/>
        <end position="75"/>
    </location>
</feature>
<keyword evidence="3" id="KW-1185">Reference proteome</keyword>
<evidence type="ECO:0000313" key="3">
    <source>
        <dbReference type="Proteomes" id="UP000758155"/>
    </source>
</evidence>
<reference evidence="2" key="1">
    <citation type="submission" date="2019-04" db="EMBL/GenBank/DDBJ databases">
        <title>Sequencing of skin fungus with MAO and IRED activity.</title>
        <authorList>
            <person name="Marsaioli A.J."/>
            <person name="Bonatto J.M.C."/>
            <person name="Reis Junior O."/>
        </authorList>
    </citation>
    <scope>NUCLEOTIDE SEQUENCE</scope>
    <source>
        <strain evidence="2">28M1</strain>
    </source>
</reference>
<accession>A0A9P4WI33</accession>
<feature type="compositionally biased region" description="Polar residues" evidence="1">
    <location>
        <begin position="338"/>
        <end position="350"/>
    </location>
</feature>
<organism evidence="2 3">
    <name type="scientific">Didymella heteroderae</name>
    <dbReference type="NCBI Taxonomy" id="1769908"/>
    <lineage>
        <taxon>Eukaryota</taxon>
        <taxon>Fungi</taxon>
        <taxon>Dikarya</taxon>
        <taxon>Ascomycota</taxon>
        <taxon>Pezizomycotina</taxon>
        <taxon>Dothideomycetes</taxon>
        <taxon>Pleosporomycetidae</taxon>
        <taxon>Pleosporales</taxon>
        <taxon>Pleosporineae</taxon>
        <taxon>Didymellaceae</taxon>
        <taxon>Didymella</taxon>
    </lineage>
</organism>
<feature type="compositionally biased region" description="Low complexity" evidence="1">
    <location>
        <begin position="394"/>
        <end position="407"/>
    </location>
</feature>
<gene>
    <name evidence="2" type="ORF">E8E12_001052</name>
</gene>
<dbReference type="PANTHER" id="PTHR35392">
    <property type="entry name" value="ZN(II)2CYS6 TRANSCRIPTION FACTOR (EUROFUNG)-RELATED-RELATED"/>
    <property type="match status" value="1"/>
</dbReference>